<evidence type="ECO:0000256" key="4">
    <source>
        <dbReference type="ARBA" id="ARBA00023163"/>
    </source>
</evidence>
<evidence type="ECO:0000313" key="6">
    <source>
        <dbReference type="EMBL" id="RKN79128.1"/>
    </source>
</evidence>
<evidence type="ECO:0000256" key="2">
    <source>
        <dbReference type="ARBA" id="ARBA00023125"/>
    </source>
</evidence>
<keyword evidence="3" id="KW-0010">Activator</keyword>
<dbReference type="SMART" id="SM00342">
    <property type="entry name" value="HTH_ARAC"/>
    <property type="match status" value="1"/>
</dbReference>
<dbReference type="Proteomes" id="UP000282311">
    <property type="component" value="Unassembled WGS sequence"/>
</dbReference>
<evidence type="ECO:0000256" key="3">
    <source>
        <dbReference type="ARBA" id="ARBA00023159"/>
    </source>
</evidence>
<gene>
    <name evidence="6" type="ORF">D7M11_20810</name>
</gene>
<feature type="domain" description="HTH araC/xylS-type" evidence="5">
    <location>
        <begin position="183"/>
        <end position="281"/>
    </location>
</feature>
<evidence type="ECO:0000313" key="7">
    <source>
        <dbReference type="Proteomes" id="UP000282311"/>
    </source>
</evidence>
<dbReference type="Pfam" id="PF02311">
    <property type="entry name" value="AraC_binding"/>
    <property type="match status" value="1"/>
</dbReference>
<protein>
    <submittedName>
        <fullName evidence="6">AraC family transcriptional regulator</fullName>
    </submittedName>
</protein>
<keyword evidence="1" id="KW-0805">Transcription regulation</keyword>
<dbReference type="OrthoDB" id="2638442at2"/>
<evidence type="ECO:0000256" key="1">
    <source>
        <dbReference type="ARBA" id="ARBA00023015"/>
    </source>
</evidence>
<dbReference type="SUPFAM" id="SSF46689">
    <property type="entry name" value="Homeodomain-like"/>
    <property type="match status" value="2"/>
</dbReference>
<dbReference type="RefSeq" id="WP_120749183.1">
    <property type="nucleotide sequence ID" value="NZ_RBAH01000016.1"/>
</dbReference>
<dbReference type="InterPro" id="IPR018060">
    <property type="entry name" value="HTH_AraC"/>
</dbReference>
<dbReference type="AlphaFoldDB" id="A0A3B0C3P4"/>
<comment type="caution">
    <text evidence="6">The sequence shown here is derived from an EMBL/GenBank/DDBJ whole genome shotgun (WGS) entry which is preliminary data.</text>
</comment>
<dbReference type="InterPro" id="IPR037923">
    <property type="entry name" value="HTH-like"/>
</dbReference>
<keyword evidence="7" id="KW-1185">Reference proteome</keyword>
<dbReference type="GO" id="GO:0003700">
    <property type="term" value="F:DNA-binding transcription factor activity"/>
    <property type="evidence" value="ECO:0007669"/>
    <property type="project" value="InterPro"/>
</dbReference>
<dbReference type="InterPro" id="IPR018062">
    <property type="entry name" value="HTH_AraC-typ_CS"/>
</dbReference>
<dbReference type="PANTHER" id="PTHR46796">
    <property type="entry name" value="HTH-TYPE TRANSCRIPTIONAL ACTIVATOR RHAS-RELATED"/>
    <property type="match status" value="1"/>
</dbReference>
<dbReference type="PROSITE" id="PS00041">
    <property type="entry name" value="HTH_ARAC_FAMILY_1"/>
    <property type="match status" value="1"/>
</dbReference>
<dbReference type="EMBL" id="RBAH01000016">
    <property type="protein sequence ID" value="RKN79128.1"/>
    <property type="molecule type" value="Genomic_DNA"/>
</dbReference>
<organism evidence="6 7">
    <name type="scientific">Paenibacillus ginsengarvi</name>
    <dbReference type="NCBI Taxonomy" id="400777"/>
    <lineage>
        <taxon>Bacteria</taxon>
        <taxon>Bacillati</taxon>
        <taxon>Bacillota</taxon>
        <taxon>Bacilli</taxon>
        <taxon>Bacillales</taxon>
        <taxon>Paenibacillaceae</taxon>
        <taxon>Paenibacillus</taxon>
    </lineage>
</organism>
<sequence>MLESAFEYYEAWRNVPGPLETTAGMWLVRAGHNIAKPSYLSGPKIIESYSLHFIVQGKVRLEYGGETVVLAKHNLFCLWPNVSYSYRIEPSASPLRMMWLVLDGPQLPALLERIGIGPGQPFSTASPFDASARAIVNNIHRTLHMPHGDPLARQLLLYMLFDRLAKKTSRPPEPDRHNGDWVNQALAYFRLHYTEPLSIGEAARLAGVHRSHFTAMFQRETGESPQQFVLRLRMEKATALLKEGALSVGEIALSVGYADLYSFSRAYKKYAGHPPSDLRKNGGRLALESGGE</sequence>
<keyword evidence="4" id="KW-0804">Transcription</keyword>
<proteinExistence type="predicted"/>
<dbReference type="SUPFAM" id="SSF51215">
    <property type="entry name" value="Regulatory protein AraC"/>
    <property type="match status" value="1"/>
</dbReference>
<dbReference type="InterPro" id="IPR003313">
    <property type="entry name" value="AraC-bd"/>
</dbReference>
<dbReference type="Gene3D" id="1.10.10.60">
    <property type="entry name" value="Homeodomain-like"/>
    <property type="match status" value="2"/>
</dbReference>
<dbReference type="Pfam" id="PF12833">
    <property type="entry name" value="HTH_18"/>
    <property type="match status" value="1"/>
</dbReference>
<dbReference type="InterPro" id="IPR009057">
    <property type="entry name" value="Homeodomain-like_sf"/>
</dbReference>
<dbReference type="PROSITE" id="PS01124">
    <property type="entry name" value="HTH_ARAC_FAMILY_2"/>
    <property type="match status" value="1"/>
</dbReference>
<evidence type="ECO:0000259" key="5">
    <source>
        <dbReference type="PROSITE" id="PS01124"/>
    </source>
</evidence>
<dbReference type="GO" id="GO:0043565">
    <property type="term" value="F:sequence-specific DNA binding"/>
    <property type="evidence" value="ECO:0007669"/>
    <property type="project" value="InterPro"/>
</dbReference>
<reference evidence="6 7" key="1">
    <citation type="journal article" date="2007" name="Int. J. Syst. Evol. Microbiol.">
        <title>Paenibacillus ginsengarvi sp. nov., isolated from soil from ginseng cultivation.</title>
        <authorList>
            <person name="Yoon M.H."/>
            <person name="Ten L.N."/>
            <person name="Im W.T."/>
        </authorList>
    </citation>
    <scope>NUCLEOTIDE SEQUENCE [LARGE SCALE GENOMIC DNA]</scope>
    <source>
        <strain evidence="6 7">KCTC 13059</strain>
    </source>
</reference>
<keyword evidence="2" id="KW-0238">DNA-binding</keyword>
<name>A0A3B0C3P4_9BACL</name>
<dbReference type="InterPro" id="IPR050204">
    <property type="entry name" value="AraC_XylS_family_regulators"/>
</dbReference>
<accession>A0A3B0C3P4</accession>